<dbReference type="Proteomes" id="UP000183670">
    <property type="component" value="Unassembled WGS sequence"/>
</dbReference>
<evidence type="ECO:0000259" key="1">
    <source>
        <dbReference type="Pfam" id="PF01609"/>
    </source>
</evidence>
<dbReference type="GO" id="GO:0003677">
    <property type="term" value="F:DNA binding"/>
    <property type="evidence" value="ECO:0007669"/>
    <property type="project" value="InterPro"/>
</dbReference>
<organism evidence="3 4">
    <name type="scientific">Bacteroides ovatus</name>
    <dbReference type="NCBI Taxonomy" id="28116"/>
    <lineage>
        <taxon>Bacteria</taxon>
        <taxon>Pseudomonadati</taxon>
        <taxon>Bacteroidota</taxon>
        <taxon>Bacteroidia</taxon>
        <taxon>Bacteroidales</taxon>
        <taxon>Bacteroidaceae</taxon>
        <taxon>Bacteroides</taxon>
    </lineage>
</organism>
<dbReference type="InterPro" id="IPR032806">
    <property type="entry name" value="YbfD_N"/>
</dbReference>
<dbReference type="Pfam" id="PF13808">
    <property type="entry name" value="DDE_Tnp_1_assoc"/>
    <property type="match status" value="1"/>
</dbReference>
<accession>A0A1G6G3I3</accession>
<protein>
    <submittedName>
        <fullName evidence="3">DDE_Tnp_1-associated</fullName>
    </submittedName>
</protein>
<feature type="domain" description="Transposase IS4-like" evidence="1">
    <location>
        <begin position="149"/>
        <end position="376"/>
    </location>
</feature>
<evidence type="ECO:0000313" key="4">
    <source>
        <dbReference type="Proteomes" id="UP000183670"/>
    </source>
</evidence>
<dbReference type="GO" id="GO:0004803">
    <property type="term" value="F:transposase activity"/>
    <property type="evidence" value="ECO:0007669"/>
    <property type="project" value="InterPro"/>
</dbReference>
<proteinExistence type="predicted"/>
<dbReference type="EMBL" id="FMYE01000010">
    <property type="protein sequence ID" value="SDB76567.1"/>
    <property type="molecule type" value="Genomic_DNA"/>
</dbReference>
<evidence type="ECO:0000259" key="2">
    <source>
        <dbReference type="Pfam" id="PF13808"/>
    </source>
</evidence>
<dbReference type="PANTHER" id="PTHR30298:SF0">
    <property type="entry name" value="PROTEIN YBFL-RELATED"/>
    <property type="match status" value="1"/>
</dbReference>
<dbReference type="InterPro" id="IPR047647">
    <property type="entry name" value="ISAs1_transpos"/>
</dbReference>
<reference evidence="3 4" key="1">
    <citation type="submission" date="2016-10" db="EMBL/GenBank/DDBJ databases">
        <authorList>
            <person name="de Groot N.N."/>
        </authorList>
    </citation>
    <scope>NUCLEOTIDE SEQUENCE [LARGE SCALE GENOMIC DNA]</scope>
    <source>
        <strain evidence="3 4">NLAE-zl-C500</strain>
    </source>
</reference>
<dbReference type="RefSeq" id="WP_229092395.1">
    <property type="nucleotide sequence ID" value="NZ_FMYE01000010.1"/>
</dbReference>
<dbReference type="Pfam" id="PF01609">
    <property type="entry name" value="DDE_Tnp_1"/>
    <property type="match status" value="1"/>
</dbReference>
<gene>
    <name evidence="3" type="ORF">SAMN05192581_101042</name>
</gene>
<dbReference type="GO" id="GO:0006313">
    <property type="term" value="P:DNA transposition"/>
    <property type="evidence" value="ECO:0007669"/>
    <property type="project" value="InterPro"/>
</dbReference>
<dbReference type="NCBIfam" id="NF033564">
    <property type="entry name" value="transpos_ISAs1"/>
    <property type="match status" value="1"/>
</dbReference>
<name>A0A1G6G3I3_BACOV</name>
<sequence>MMLILSSAFVFAIAKIQFISLICNFLRIILLKKKHFVCLRGSIITHLRKFVSSVPEYRRTSKGNFKYKLEDILMLVILGRLSKCITRAEILQFGKRHLKRLQGKGLFLYGLPSEATLCRVFQNIDDEKMADRMSAFADIFRKEISSSATDIICIDGKAMRGTLYENGRNPDIVSAYSLSSGFTLATDVCKEKSNEIKSVPRLLDKLDVSGCVVTADAMSFQKVIIDKIRDKGADFVIELKANQRSLRYGLEDSIKTATPTDVYKDGPCLEHGRIESRVCRIYRGEELIVDREKWNGKLTVIEILTSTQKKSDGSTTSEQRLYISSLDSSAERLSQITKQHWAIESMHWDLDRNLRQDSIKRKTERAARNLDTIQRMVLALIAVWKNRRKKISDKRKGTAEIIRGLSVSFTDVLHFLAQK</sequence>
<evidence type="ECO:0000313" key="3">
    <source>
        <dbReference type="EMBL" id="SDB76567.1"/>
    </source>
</evidence>
<dbReference type="AlphaFoldDB" id="A0A1G6G3I3"/>
<dbReference type="PANTHER" id="PTHR30298">
    <property type="entry name" value="H REPEAT-ASSOCIATED PREDICTED TRANSPOSASE"/>
    <property type="match status" value="1"/>
</dbReference>
<dbReference type="InterPro" id="IPR051698">
    <property type="entry name" value="Transposase_11-like"/>
</dbReference>
<feature type="domain" description="H repeat-associated protein N-terminal" evidence="2">
    <location>
        <begin position="51"/>
        <end position="136"/>
    </location>
</feature>
<dbReference type="InterPro" id="IPR002559">
    <property type="entry name" value="Transposase_11"/>
</dbReference>